<dbReference type="Proteomes" id="UP001432017">
    <property type="component" value="Unassembled WGS sequence"/>
</dbReference>
<dbReference type="Gene3D" id="1.10.10.690">
    <property type="entry name" value="YidB-like"/>
    <property type="match status" value="1"/>
</dbReference>
<name>A0ABU7ZC67_9PAST</name>
<sequence>MLGNILGSLASSVLGGNNQSTAIQLIQNLLQSQGGVEGLIAKFQEGGLDDLLRTWVSSDEDNAPVSSEQISNVFGQENIQNAAQDAGVDATDASELLAQLLPKIVDTLTPNGNVDDLKNLGADDLLAQAAKGILGNLFK</sequence>
<dbReference type="Pfam" id="PF20159">
    <property type="entry name" value="YidB"/>
    <property type="match status" value="1"/>
</dbReference>
<accession>A0ABU7ZC67</accession>
<evidence type="ECO:0000313" key="1">
    <source>
        <dbReference type="EMBL" id="MEG9474962.1"/>
    </source>
</evidence>
<organism evidence="1 2">
    <name type="scientific">Mannheimia indoligenes</name>
    <dbReference type="NCBI Taxonomy" id="3103145"/>
    <lineage>
        <taxon>Bacteria</taxon>
        <taxon>Pseudomonadati</taxon>
        <taxon>Pseudomonadota</taxon>
        <taxon>Gammaproteobacteria</taxon>
        <taxon>Pasteurellales</taxon>
        <taxon>Pasteurellaceae</taxon>
        <taxon>Mannheimia</taxon>
    </lineage>
</organism>
<dbReference type="SUPFAM" id="SSF140804">
    <property type="entry name" value="YidB-like"/>
    <property type="match status" value="1"/>
</dbReference>
<keyword evidence="2" id="KW-1185">Reference proteome</keyword>
<dbReference type="InterPro" id="IPR027405">
    <property type="entry name" value="YidB-like"/>
</dbReference>
<protein>
    <submittedName>
        <fullName evidence="1">YidB family protein</fullName>
    </submittedName>
</protein>
<dbReference type="InterPro" id="IPR045372">
    <property type="entry name" value="YidB"/>
</dbReference>
<proteinExistence type="predicted"/>
<comment type="caution">
    <text evidence="1">The sequence shown here is derived from an EMBL/GenBank/DDBJ whole genome shotgun (WGS) entry which is preliminary data.</text>
</comment>
<dbReference type="EMBL" id="JBAJJM010000001">
    <property type="protein sequence ID" value="MEG9474962.1"/>
    <property type="molecule type" value="Genomic_DNA"/>
</dbReference>
<evidence type="ECO:0000313" key="2">
    <source>
        <dbReference type="Proteomes" id="UP001432017"/>
    </source>
</evidence>
<reference evidence="1" key="1">
    <citation type="submission" date="2023-12" db="EMBL/GenBank/DDBJ databases">
        <title>Mannheima indologenes sp. nov. proposed for Clade V organisms of Mannheimia.</title>
        <authorList>
            <person name="Christensen H."/>
        </authorList>
    </citation>
    <scope>NUCLEOTIDE SEQUENCE</scope>
    <source>
        <strain evidence="1">M14.4</strain>
    </source>
</reference>
<gene>
    <name evidence="1" type="ORF">V6W77_01560</name>
</gene>